<evidence type="ECO:0000256" key="4">
    <source>
        <dbReference type="ARBA" id="ARBA00022679"/>
    </source>
</evidence>
<dbReference type="SMART" id="SM00387">
    <property type="entry name" value="HATPase_c"/>
    <property type="match status" value="1"/>
</dbReference>
<dbReference type="Gene3D" id="3.30.450.20">
    <property type="entry name" value="PAS domain"/>
    <property type="match status" value="2"/>
</dbReference>
<feature type="coiled-coil region" evidence="9">
    <location>
        <begin position="298"/>
        <end position="343"/>
    </location>
</feature>
<accession>I3IM03</accession>
<dbReference type="PROSITE" id="PS50112">
    <property type="entry name" value="PAS"/>
    <property type="match status" value="1"/>
</dbReference>
<dbReference type="CDD" id="cd00082">
    <property type="entry name" value="HisKA"/>
    <property type="match status" value="1"/>
</dbReference>
<evidence type="ECO:0000259" key="11">
    <source>
        <dbReference type="PROSITE" id="PS50112"/>
    </source>
</evidence>
<dbReference type="Gene3D" id="1.10.287.130">
    <property type="match status" value="1"/>
</dbReference>
<evidence type="ECO:0000256" key="3">
    <source>
        <dbReference type="ARBA" id="ARBA00022553"/>
    </source>
</evidence>
<feature type="domain" description="Histidine kinase" evidence="10">
    <location>
        <begin position="484"/>
        <end position="703"/>
    </location>
</feature>
<sequence length="703" mass="80131">MIQDKFEQINRLLKQTQELLAKNIDTISTEVTENIKKLIHELTTCQIDFTQYKQIEGKLQESHQTLEILMECVPEGVAIAIATDDVPDITIRMVSKYGAQLAGHIREDVEGIPYKDFVKKLNIFHSDDVTPAIPEELPLYRAIQKGEVVINEEWIARRSTGEKITVLISASPIQDRNGTIIGSVAVWRDITEQKRIQEEIKNIAKFPDENPHPLLRIAQDGTILYASPSSIPLLQDWNCKIGQSVPDFLYQTVVDAFHTKSIKENIEVKHKDRIFSFTVVPVIDTTYVNLYGADVTKQKLAEEKLEKYREHLEELVKARTAKLKTLNEQLQRQIIERKRVEEGLRMSENKHRFLLENLPLRIFYKDRNSVYISCNENFARDLHMRPGEISGKTDYDLFPGELAEKYRADDKRIVESGIPEDIEEKYIKDGQELTVHTVKVPIKNGKGNVVGILSSFLDITEKVNLEKETQLSRHLTLIGELATGVAHEINNPITGVINCARILFNKSSEGSRERDLASRIMKEGDRVANIVSKLLSFARPREEKKTIVSIHEIVSDTLVLMEKQMKKDSIRIQINVPEDLPKIYANFQQIQQIFMNIMSNARYALNQRYPGAHDNKILEISGEEITIHKHPYVKITFYDHGTGIPAHIKDKITNPFFTTKPPGEGTGLGLSISHNIIIDHNGKLTIDSVDGEYTKVIITLPVK</sequence>
<dbReference type="InterPro" id="IPR036890">
    <property type="entry name" value="HATPase_C_sf"/>
</dbReference>
<dbReference type="InterPro" id="IPR001610">
    <property type="entry name" value="PAC"/>
</dbReference>
<dbReference type="PANTHER" id="PTHR43065:SF10">
    <property type="entry name" value="PEROXIDE STRESS-ACTIVATED HISTIDINE KINASE MAK3"/>
    <property type="match status" value="1"/>
</dbReference>
<keyword evidence="5" id="KW-0547">Nucleotide-binding</keyword>
<dbReference type="eggNOG" id="COG4191">
    <property type="taxonomic scope" value="Bacteria"/>
</dbReference>
<keyword evidence="9" id="KW-0175">Coiled coil</keyword>
<evidence type="ECO:0000256" key="9">
    <source>
        <dbReference type="SAM" id="Coils"/>
    </source>
</evidence>
<dbReference type="SUPFAM" id="SSF55874">
    <property type="entry name" value="ATPase domain of HSP90 chaperone/DNA topoisomerase II/histidine kinase"/>
    <property type="match status" value="1"/>
</dbReference>
<dbReference type="Pfam" id="PF13426">
    <property type="entry name" value="PAS_9"/>
    <property type="match status" value="1"/>
</dbReference>
<feature type="domain" description="PAC" evidence="12">
    <location>
        <begin position="150"/>
        <end position="202"/>
    </location>
</feature>
<dbReference type="InterPro" id="IPR000014">
    <property type="entry name" value="PAS"/>
</dbReference>
<dbReference type="InterPro" id="IPR036097">
    <property type="entry name" value="HisK_dim/P_sf"/>
</dbReference>
<dbReference type="NCBIfam" id="TIGR00229">
    <property type="entry name" value="sensory_box"/>
    <property type="match status" value="2"/>
</dbReference>
<dbReference type="Pfam" id="PF08448">
    <property type="entry name" value="PAS_4"/>
    <property type="match status" value="1"/>
</dbReference>
<dbReference type="InterPro" id="IPR013656">
    <property type="entry name" value="PAS_4"/>
</dbReference>
<dbReference type="STRING" id="247490.KSU1_C1152"/>
<evidence type="ECO:0000256" key="7">
    <source>
        <dbReference type="ARBA" id="ARBA00022840"/>
    </source>
</evidence>
<organism evidence="13 14">
    <name type="scientific">Candidatus Jettenia caeni</name>
    <dbReference type="NCBI Taxonomy" id="247490"/>
    <lineage>
        <taxon>Bacteria</taxon>
        <taxon>Pseudomonadati</taxon>
        <taxon>Planctomycetota</taxon>
        <taxon>Candidatus Brocadiia</taxon>
        <taxon>Candidatus Brocadiales</taxon>
        <taxon>Candidatus Brocadiaceae</taxon>
        <taxon>Candidatus Jettenia</taxon>
    </lineage>
</organism>
<evidence type="ECO:0000256" key="8">
    <source>
        <dbReference type="ARBA" id="ARBA00023012"/>
    </source>
</evidence>
<dbReference type="InterPro" id="IPR003594">
    <property type="entry name" value="HATPase_dom"/>
</dbReference>
<dbReference type="PRINTS" id="PR00344">
    <property type="entry name" value="BCTRLSENSOR"/>
</dbReference>
<evidence type="ECO:0000259" key="12">
    <source>
        <dbReference type="PROSITE" id="PS50113"/>
    </source>
</evidence>
<keyword evidence="8" id="KW-0902">Two-component regulatory system</keyword>
<dbReference type="GO" id="GO:0000155">
    <property type="term" value="F:phosphorelay sensor kinase activity"/>
    <property type="evidence" value="ECO:0007669"/>
    <property type="project" value="InterPro"/>
</dbReference>
<evidence type="ECO:0000259" key="10">
    <source>
        <dbReference type="PROSITE" id="PS50109"/>
    </source>
</evidence>
<gene>
    <name evidence="13" type="ORF">KSU1_C1152</name>
</gene>
<evidence type="ECO:0000256" key="1">
    <source>
        <dbReference type="ARBA" id="ARBA00000085"/>
    </source>
</evidence>
<evidence type="ECO:0000256" key="6">
    <source>
        <dbReference type="ARBA" id="ARBA00022777"/>
    </source>
</evidence>
<proteinExistence type="predicted"/>
<feature type="domain" description="PAC" evidence="12">
    <location>
        <begin position="412"/>
        <end position="471"/>
    </location>
</feature>
<keyword evidence="3" id="KW-0597">Phosphoprotein</keyword>
<dbReference type="InterPro" id="IPR005467">
    <property type="entry name" value="His_kinase_dom"/>
</dbReference>
<dbReference type="SMART" id="SM00086">
    <property type="entry name" value="PAC"/>
    <property type="match status" value="2"/>
</dbReference>
<dbReference type="SUPFAM" id="SSF47384">
    <property type="entry name" value="Homodimeric domain of signal transducing histidine kinase"/>
    <property type="match status" value="1"/>
</dbReference>
<dbReference type="SMART" id="SM00091">
    <property type="entry name" value="PAS"/>
    <property type="match status" value="2"/>
</dbReference>
<dbReference type="OrthoDB" id="9815750at2"/>
<dbReference type="Pfam" id="PF02518">
    <property type="entry name" value="HATPase_c"/>
    <property type="match status" value="1"/>
</dbReference>
<keyword evidence="7" id="KW-0067">ATP-binding</keyword>
<dbReference type="PROSITE" id="PS50113">
    <property type="entry name" value="PAC"/>
    <property type="match status" value="2"/>
</dbReference>
<evidence type="ECO:0000313" key="13">
    <source>
        <dbReference type="EMBL" id="GAB62748.1"/>
    </source>
</evidence>
<keyword evidence="14" id="KW-1185">Reference proteome</keyword>
<feature type="domain" description="PAS" evidence="11">
    <location>
        <begin position="347"/>
        <end position="417"/>
    </location>
</feature>
<dbReference type="InterPro" id="IPR004358">
    <property type="entry name" value="Sig_transdc_His_kin-like_C"/>
</dbReference>
<dbReference type="EMBL" id="BAFH01000003">
    <property type="protein sequence ID" value="GAB62748.1"/>
    <property type="molecule type" value="Genomic_DNA"/>
</dbReference>
<dbReference type="eggNOG" id="COG2202">
    <property type="taxonomic scope" value="Bacteria"/>
</dbReference>
<comment type="catalytic activity">
    <reaction evidence="1">
        <text>ATP + protein L-histidine = ADP + protein N-phospho-L-histidine.</text>
        <dbReference type="EC" id="2.7.13.3"/>
    </reaction>
</comment>
<dbReference type="AlphaFoldDB" id="I3IM03"/>
<dbReference type="Proteomes" id="UP000002985">
    <property type="component" value="Unassembled WGS sequence"/>
</dbReference>
<dbReference type="PANTHER" id="PTHR43065">
    <property type="entry name" value="SENSOR HISTIDINE KINASE"/>
    <property type="match status" value="1"/>
</dbReference>
<evidence type="ECO:0000313" key="14">
    <source>
        <dbReference type="Proteomes" id="UP000002985"/>
    </source>
</evidence>
<dbReference type="GO" id="GO:0005524">
    <property type="term" value="F:ATP binding"/>
    <property type="evidence" value="ECO:0007669"/>
    <property type="project" value="UniProtKB-KW"/>
</dbReference>
<keyword evidence="4" id="KW-0808">Transferase</keyword>
<evidence type="ECO:0000256" key="5">
    <source>
        <dbReference type="ARBA" id="ARBA00022741"/>
    </source>
</evidence>
<dbReference type="InterPro" id="IPR000700">
    <property type="entry name" value="PAS-assoc_C"/>
</dbReference>
<dbReference type="InterPro" id="IPR035965">
    <property type="entry name" value="PAS-like_dom_sf"/>
</dbReference>
<dbReference type="Pfam" id="PF00512">
    <property type="entry name" value="HisKA"/>
    <property type="match status" value="1"/>
</dbReference>
<dbReference type="InterPro" id="IPR003661">
    <property type="entry name" value="HisK_dim/P_dom"/>
</dbReference>
<keyword evidence="6 13" id="KW-0418">Kinase</keyword>
<reference evidence="13 14" key="1">
    <citation type="journal article" date="2012" name="FEBS Lett.">
        <title>Anammox organism KSU-1 expresses a NirK-type copper-containing nitrite reductase instead of a NirS-type with cytochrome cd1.</title>
        <authorList>
            <person name="Hira D."/>
            <person name="Toh H."/>
            <person name="Migita C.T."/>
            <person name="Okubo H."/>
            <person name="Nishiyama T."/>
            <person name="Hattori M."/>
            <person name="Furukawa K."/>
            <person name="Fujii T."/>
        </authorList>
    </citation>
    <scope>NUCLEOTIDE SEQUENCE [LARGE SCALE GENOMIC DNA]</scope>
</reference>
<evidence type="ECO:0000256" key="2">
    <source>
        <dbReference type="ARBA" id="ARBA00012438"/>
    </source>
</evidence>
<dbReference type="PROSITE" id="PS50109">
    <property type="entry name" value="HIS_KIN"/>
    <property type="match status" value="1"/>
</dbReference>
<comment type="caution">
    <text evidence="13">The sequence shown here is derived from an EMBL/GenBank/DDBJ whole genome shotgun (WGS) entry which is preliminary data.</text>
</comment>
<dbReference type="SUPFAM" id="SSF55785">
    <property type="entry name" value="PYP-like sensor domain (PAS domain)"/>
    <property type="match status" value="2"/>
</dbReference>
<protein>
    <recommendedName>
        <fullName evidence="2">histidine kinase</fullName>
        <ecNumber evidence="2">2.7.13.3</ecNumber>
    </recommendedName>
</protein>
<dbReference type="SMART" id="SM00388">
    <property type="entry name" value="HisKA"/>
    <property type="match status" value="1"/>
</dbReference>
<dbReference type="CDD" id="cd00130">
    <property type="entry name" value="PAS"/>
    <property type="match status" value="2"/>
</dbReference>
<dbReference type="EC" id="2.7.13.3" evidence="2"/>
<name>I3IM03_9BACT</name>
<dbReference type="Gene3D" id="3.30.565.10">
    <property type="entry name" value="Histidine kinase-like ATPase, C-terminal domain"/>
    <property type="match status" value="1"/>
</dbReference>